<feature type="region of interest" description="Disordered" evidence="1">
    <location>
        <begin position="255"/>
        <end position="274"/>
    </location>
</feature>
<gene>
    <name evidence="2" type="ORF">PMIN01_03035</name>
</gene>
<evidence type="ECO:0000256" key="1">
    <source>
        <dbReference type="SAM" id="MobiDB-lite"/>
    </source>
</evidence>
<organism evidence="2 3">
    <name type="scientific">Paraphaeosphaeria minitans</name>
    <dbReference type="NCBI Taxonomy" id="565426"/>
    <lineage>
        <taxon>Eukaryota</taxon>
        <taxon>Fungi</taxon>
        <taxon>Dikarya</taxon>
        <taxon>Ascomycota</taxon>
        <taxon>Pezizomycotina</taxon>
        <taxon>Dothideomycetes</taxon>
        <taxon>Pleosporomycetidae</taxon>
        <taxon>Pleosporales</taxon>
        <taxon>Massarineae</taxon>
        <taxon>Didymosphaeriaceae</taxon>
        <taxon>Paraphaeosphaeria</taxon>
    </lineage>
</organism>
<evidence type="ECO:0000313" key="2">
    <source>
        <dbReference type="EMBL" id="KAF9740400.1"/>
    </source>
</evidence>
<accession>A0A9P6GSN5</accession>
<dbReference type="OrthoDB" id="2446291at2759"/>
<reference evidence="2" key="1">
    <citation type="journal article" date="2020" name="Mol. Plant Microbe Interact.">
        <title>Genome Sequence of the Biocontrol Agent Coniothyrium minitans strain Conio (IMI 134523).</title>
        <authorList>
            <person name="Patel D."/>
            <person name="Shittu T.A."/>
            <person name="Baroncelli R."/>
            <person name="Muthumeenakshi S."/>
            <person name="Osborne T.H."/>
            <person name="Janganan T.K."/>
            <person name="Sreenivasaprasad S."/>
        </authorList>
    </citation>
    <scope>NUCLEOTIDE SEQUENCE</scope>
    <source>
        <strain evidence="2">Conio</strain>
    </source>
</reference>
<protein>
    <submittedName>
        <fullName evidence="2">Uncharacterized protein</fullName>
    </submittedName>
</protein>
<dbReference type="AlphaFoldDB" id="A0A9P6GSN5"/>
<feature type="region of interest" description="Disordered" evidence="1">
    <location>
        <begin position="1"/>
        <end position="91"/>
    </location>
</feature>
<keyword evidence="3" id="KW-1185">Reference proteome</keyword>
<proteinExistence type="predicted"/>
<sequence>MLAFHTMNTKRRRDDDSDSDDDRYVKKSRPWNLQANVPWAENHDHSTNTFSGCVSKPSPPHVVPGLEATTPAESEHSEADSPASIPEESQITSSFHGDTDYAMQMDEDEPEAVTSQPPDSPFVTNFRPAKLNFDLFNRDQTNPAPDIAHRIPTPIYPTFQNAGGMNGLGYPNSGFAGGMALSNGYLGVPSDPSGELPNPTMGISHRRQRSQDRAIRMPSPISEDEDIPDTPTAQTQSQLERLSVTTNHAAARMDTDMLPSSDTPTRGRKRSGALTGMGRFSMGYRDDCEKCRLRVPGHYSHFL</sequence>
<dbReference type="Proteomes" id="UP000756921">
    <property type="component" value="Unassembled WGS sequence"/>
</dbReference>
<feature type="region of interest" description="Disordered" evidence="1">
    <location>
        <begin position="219"/>
        <end position="239"/>
    </location>
</feature>
<comment type="caution">
    <text evidence="2">The sequence shown here is derived from an EMBL/GenBank/DDBJ whole genome shotgun (WGS) entry which is preliminary data.</text>
</comment>
<dbReference type="EMBL" id="WJXW01000002">
    <property type="protein sequence ID" value="KAF9740400.1"/>
    <property type="molecule type" value="Genomic_DNA"/>
</dbReference>
<name>A0A9P6GSN5_9PLEO</name>
<evidence type="ECO:0000313" key="3">
    <source>
        <dbReference type="Proteomes" id="UP000756921"/>
    </source>
</evidence>